<dbReference type="RefSeq" id="WP_077113153.1">
    <property type="nucleotide sequence ID" value="NZ_JAFBFH010000006.1"/>
</dbReference>
<organism evidence="2 3">
    <name type="scientific">Siminovitchia thermophila</name>
    <dbReference type="NCBI Taxonomy" id="1245522"/>
    <lineage>
        <taxon>Bacteria</taxon>
        <taxon>Bacillati</taxon>
        <taxon>Bacillota</taxon>
        <taxon>Bacilli</taxon>
        <taxon>Bacillales</taxon>
        <taxon>Bacillaceae</taxon>
        <taxon>Siminovitchia</taxon>
    </lineage>
</organism>
<keyword evidence="3" id="KW-1185">Reference proteome</keyword>
<feature type="compositionally biased region" description="Polar residues" evidence="1">
    <location>
        <begin position="1"/>
        <end position="15"/>
    </location>
</feature>
<accession>A0ABS2R605</accession>
<feature type="compositionally biased region" description="Basic and acidic residues" evidence="1">
    <location>
        <begin position="17"/>
        <end position="31"/>
    </location>
</feature>
<dbReference type="EMBL" id="JAFBFH010000006">
    <property type="protein sequence ID" value="MBM7714328.1"/>
    <property type="molecule type" value="Genomic_DNA"/>
</dbReference>
<evidence type="ECO:0000313" key="3">
    <source>
        <dbReference type="Proteomes" id="UP000823485"/>
    </source>
</evidence>
<name>A0ABS2R605_9BACI</name>
<gene>
    <name evidence="2" type="ORF">JOC94_001300</name>
</gene>
<sequence>MENFSNCISFSQQDMMTDEKEGDCGKEEFWNRGRKPSSMYLSPDHILPMGISLHQCKTGRTGESSENAFAFILYPLFQHSLRFGKSFQTTPFQQWFAKIAAKFGKKRYDPL</sequence>
<evidence type="ECO:0000256" key="1">
    <source>
        <dbReference type="SAM" id="MobiDB-lite"/>
    </source>
</evidence>
<reference evidence="2 3" key="1">
    <citation type="submission" date="2021-01" db="EMBL/GenBank/DDBJ databases">
        <title>Genomic Encyclopedia of Type Strains, Phase IV (KMG-IV): sequencing the most valuable type-strain genomes for metagenomic binning, comparative biology and taxonomic classification.</title>
        <authorList>
            <person name="Goeker M."/>
        </authorList>
    </citation>
    <scope>NUCLEOTIDE SEQUENCE [LARGE SCALE GENOMIC DNA]</scope>
    <source>
        <strain evidence="2 3">DSM 105453</strain>
    </source>
</reference>
<feature type="region of interest" description="Disordered" evidence="1">
    <location>
        <begin position="1"/>
        <end position="37"/>
    </location>
</feature>
<dbReference type="Proteomes" id="UP000823485">
    <property type="component" value="Unassembled WGS sequence"/>
</dbReference>
<evidence type="ECO:0000313" key="2">
    <source>
        <dbReference type="EMBL" id="MBM7714328.1"/>
    </source>
</evidence>
<comment type="caution">
    <text evidence="2">The sequence shown here is derived from an EMBL/GenBank/DDBJ whole genome shotgun (WGS) entry which is preliminary data.</text>
</comment>
<proteinExistence type="predicted"/>
<protein>
    <submittedName>
        <fullName evidence="2">Uncharacterized protein</fullName>
    </submittedName>
</protein>